<comment type="caution">
    <text evidence="1">Lacks conserved residue(s) required for the propagation of feature annotation.</text>
</comment>
<reference evidence="4 5" key="1">
    <citation type="journal article" date="2019" name="Front. Microbiol.">
        <title>Genomes of Neutrophilic Sulfur-Oxidizing Chemolithoautotrophs Representing 9 Proteobacterial Species From 8 Genera.</title>
        <authorList>
            <person name="Watanabe T."/>
            <person name="Kojima H."/>
            <person name="Umezawa K."/>
            <person name="Hori C."/>
            <person name="Takasuka T.E."/>
            <person name="Kato Y."/>
            <person name="Fukui M."/>
        </authorList>
    </citation>
    <scope>NUCLEOTIDE SEQUENCE [LARGE SCALE GENOMIC DNA]</scope>
    <source>
        <strain evidence="4 5">TTN</strain>
    </source>
</reference>
<accession>A0A401JBD1</accession>
<dbReference type="GO" id="GO:0003723">
    <property type="term" value="F:RNA binding"/>
    <property type="evidence" value="ECO:0007669"/>
    <property type="project" value="InterPro"/>
</dbReference>
<dbReference type="Proteomes" id="UP000286806">
    <property type="component" value="Unassembled WGS sequence"/>
</dbReference>
<feature type="domain" description="Response regulatory" evidence="2">
    <location>
        <begin position="3"/>
        <end position="117"/>
    </location>
</feature>
<dbReference type="PROSITE" id="PS50921">
    <property type="entry name" value="ANTAR"/>
    <property type="match status" value="1"/>
</dbReference>
<dbReference type="PROSITE" id="PS50110">
    <property type="entry name" value="RESPONSE_REGULATORY"/>
    <property type="match status" value="1"/>
</dbReference>
<feature type="domain" description="ANTAR" evidence="3">
    <location>
        <begin position="123"/>
        <end position="184"/>
    </location>
</feature>
<dbReference type="InterPro" id="IPR036388">
    <property type="entry name" value="WH-like_DNA-bd_sf"/>
</dbReference>
<evidence type="ECO:0000313" key="5">
    <source>
        <dbReference type="Proteomes" id="UP000286806"/>
    </source>
</evidence>
<evidence type="ECO:0000259" key="2">
    <source>
        <dbReference type="PROSITE" id="PS50110"/>
    </source>
</evidence>
<dbReference type="SMART" id="SM00448">
    <property type="entry name" value="REC"/>
    <property type="match status" value="1"/>
</dbReference>
<dbReference type="Pfam" id="PF00072">
    <property type="entry name" value="Response_reg"/>
    <property type="match status" value="1"/>
</dbReference>
<dbReference type="AlphaFoldDB" id="A0A401JBD1"/>
<protein>
    <submittedName>
        <fullName evidence="4">Response regulator NasT</fullName>
    </submittedName>
</protein>
<dbReference type="SUPFAM" id="SSF52172">
    <property type="entry name" value="CheY-like"/>
    <property type="match status" value="1"/>
</dbReference>
<name>A0A401JBD1_9PROT</name>
<dbReference type="Gene3D" id="1.10.10.10">
    <property type="entry name" value="Winged helix-like DNA-binding domain superfamily/Winged helix DNA-binding domain"/>
    <property type="match status" value="1"/>
</dbReference>
<dbReference type="EMBL" id="BGOW01000003">
    <property type="protein sequence ID" value="GBL44951.1"/>
    <property type="molecule type" value="Genomic_DNA"/>
</dbReference>
<dbReference type="GO" id="GO:0000160">
    <property type="term" value="P:phosphorelay signal transduction system"/>
    <property type="evidence" value="ECO:0007669"/>
    <property type="project" value="InterPro"/>
</dbReference>
<dbReference type="PIRSF" id="PIRSF036382">
    <property type="entry name" value="RR_antiterm"/>
    <property type="match status" value="1"/>
</dbReference>
<proteinExistence type="predicted"/>
<evidence type="ECO:0000313" key="4">
    <source>
        <dbReference type="EMBL" id="GBL44951.1"/>
    </source>
</evidence>
<evidence type="ECO:0000259" key="3">
    <source>
        <dbReference type="PROSITE" id="PS50921"/>
    </source>
</evidence>
<dbReference type="PANTHER" id="PTHR43367:SF1">
    <property type="entry name" value="TWO-COMPONENT RESPONSE REGULATOR-LIKE APRR6-RELATED"/>
    <property type="match status" value="1"/>
</dbReference>
<dbReference type="InterPro" id="IPR011006">
    <property type="entry name" value="CheY-like_superfamily"/>
</dbReference>
<dbReference type="InterPro" id="IPR005561">
    <property type="entry name" value="ANTAR"/>
</dbReference>
<evidence type="ECO:0000256" key="1">
    <source>
        <dbReference type="PROSITE-ProRule" id="PRU00169"/>
    </source>
</evidence>
<dbReference type="Pfam" id="PF03861">
    <property type="entry name" value="ANTAR"/>
    <property type="match status" value="1"/>
</dbReference>
<dbReference type="Gene3D" id="3.40.50.2300">
    <property type="match status" value="1"/>
</dbReference>
<dbReference type="InterPro" id="IPR008327">
    <property type="entry name" value="Sig_transdc_resp-reg_antiterm"/>
</dbReference>
<dbReference type="InterPro" id="IPR001789">
    <property type="entry name" value="Sig_transdc_resp-reg_receiver"/>
</dbReference>
<sequence>MLTVLIADHDATRAAQLEQSFRDQGYTVADVVSSAFDLAAAVAKHAPDVIIMGTDSPDRDTLEHLCIATRDCPRPVVMFTPDDASESIRAALKAGVSAYVVDGMDAERIRPILEVARVRFEEHQLLLQNAAETARKTHERSVVDAAKQKLMAHQGLSEDAAYHAMRRAAMSENRRLVEIAESILQQLGQSS</sequence>
<gene>
    <name evidence="4" type="ORF">SFMTTN_0752</name>
</gene>
<dbReference type="SMART" id="SM01012">
    <property type="entry name" value="ANTAR"/>
    <property type="match status" value="1"/>
</dbReference>
<organism evidence="4 5">
    <name type="scientific">Sulfuriferula multivorans</name>
    <dbReference type="NCBI Taxonomy" id="1559896"/>
    <lineage>
        <taxon>Bacteria</taxon>
        <taxon>Pseudomonadati</taxon>
        <taxon>Pseudomonadota</taxon>
        <taxon>Betaproteobacteria</taxon>
        <taxon>Nitrosomonadales</taxon>
        <taxon>Sulfuricellaceae</taxon>
        <taxon>Sulfuriferula</taxon>
    </lineage>
</organism>
<dbReference type="OrthoDB" id="9782798at2"/>
<dbReference type="RefSeq" id="WP_124703771.1">
    <property type="nucleotide sequence ID" value="NZ_BGOW01000003.1"/>
</dbReference>
<keyword evidence="5" id="KW-1185">Reference proteome</keyword>
<comment type="caution">
    <text evidence="4">The sequence shown here is derived from an EMBL/GenBank/DDBJ whole genome shotgun (WGS) entry which is preliminary data.</text>
</comment>
<dbReference type="PANTHER" id="PTHR43367">
    <property type="match status" value="1"/>
</dbReference>